<dbReference type="NCBIfam" id="TIGR00196">
    <property type="entry name" value="yjeF_cterm"/>
    <property type="match status" value="1"/>
</dbReference>
<dbReference type="InterPro" id="IPR000631">
    <property type="entry name" value="CARKD"/>
</dbReference>
<dbReference type="Pfam" id="PF01256">
    <property type="entry name" value="Carb_kinase"/>
    <property type="match status" value="1"/>
</dbReference>
<dbReference type="GO" id="GO:0016301">
    <property type="term" value="F:kinase activity"/>
    <property type="evidence" value="ECO:0007669"/>
    <property type="project" value="UniProtKB-KW"/>
</dbReference>
<dbReference type="PROSITE" id="PS51383">
    <property type="entry name" value="YJEF_C_3"/>
    <property type="match status" value="1"/>
</dbReference>
<comment type="catalytic activity">
    <reaction evidence="1">
        <text>(6S)-NADPHX + ADP = AMP + phosphate + NADPH + H(+)</text>
        <dbReference type="Rhea" id="RHEA:32235"/>
        <dbReference type="ChEBI" id="CHEBI:15378"/>
        <dbReference type="ChEBI" id="CHEBI:43474"/>
        <dbReference type="ChEBI" id="CHEBI:57783"/>
        <dbReference type="ChEBI" id="CHEBI:64076"/>
        <dbReference type="ChEBI" id="CHEBI:456215"/>
        <dbReference type="ChEBI" id="CHEBI:456216"/>
        <dbReference type="EC" id="4.2.1.136"/>
    </reaction>
</comment>
<proteinExistence type="inferred from homology"/>
<evidence type="ECO:0000313" key="3">
    <source>
        <dbReference type="Proteomes" id="UP000254912"/>
    </source>
</evidence>
<dbReference type="EC" id="4.2.1.136" evidence="1"/>
<keyword evidence="2" id="KW-0418">Kinase</keyword>
<dbReference type="InterPro" id="IPR017953">
    <property type="entry name" value="Carbohydrate_kinase_pred_CS"/>
</dbReference>
<feature type="binding site" evidence="1">
    <location>
        <position position="102"/>
    </location>
    <ligand>
        <name>(6S)-NADPHX</name>
        <dbReference type="ChEBI" id="CHEBI:64076"/>
    </ligand>
</feature>
<gene>
    <name evidence="1" type="primary">nnrD</name>
    <name evidence="2" type="ORF">DFP99_1243</name>
</gene>
<comment type="cofactor">
    <cofactor evidence="1">
        <name>Mg(2+)</name>
        <dbReference type="ChEBI" id="CHEBI:18420"/>
    </cofactor>
</comment>
<feature type="binding site" evidence="1">
    <location>
        <position position="154"/>
    </location>
    <ligand>
        <name>(6S)-NADPHX</name>
        <dbReference type="ChEBI" id="CHEBI:64076"/>
    </ligand>
</feature>
<dbReference type="PANTHER" id="PTHR12592">
    <property type="entry name" value="ATP-DEPENDENT (S)-NAD(P)H-HYDRATE DEHYDRATASE FAMILY MEMBER"/>
    <property type="match status" value="1"/>
</dbReference>
<evidence type="ECO:0000256" key="1">
    <source>
        <dbReference type="HAMAP-Rule" id="MF_01965"/>
    </source>
</evidence>
<dbReference type="Gene3D" id="3.40.1190.20">
    <property type="match status" value="1"/>
</dbReference>
<dbReference type="GO" id="GO:0052855">
    <property type="term" value="F:ADP-dependent NAD(P)H-hydrate dehydratase activity"/>
    <property type="evidence" value="ECO:0007669"/>
    <property type="project" value="UniProtKB-UniRule"/>
</dbReference>
<dbReference type="KEGG" id="wso:WSWS_01366"/>
<dbReference type="SUPFAM" id="SSF53613">
    <property type="entry name" value="Ribokinase-like"/>
    <property type="match status" value="1"/>
</dbReference>
<keyword evidence="1" id="KW-0067">ATP-binding</keyword>
<sequence>MTAELNSEILHEVFQKRAVNTHKGDYGRVLLIGGNKYLGGAILMAASASVDSGAGLTTVATDATNIGPLHARTPEAMAIDWADTVALAEQLEKSDVILVGPGMGTDEFAVQLLKTVLFGVTAKQILVVDGSAITMMAEHNLSFPLNTFTIATPHQGEWERLSNVMIKYQEDIPEMTELQRQNLNIDVLVLKKYHTQVISNDRHVELRIGGPFQATGGMGDTLAGMIAGFVGQFPEPRRATEAAVYAHSAIAEQLAGHNWVVKPSFVSSFIPNFIASIQTNL</sequence>
<dbReference type="GO" id="GO:0005524">
    <property type="term" value="F:ATP binding"/>
    <property type="evidence" value="ECO:0007669"/>
    <property type="project" value="UniProtKB-KW"/>
</dbReference>
<dbReference type="CDD" id="cd01171">
    <property type="entry name" value="YXKO-related"/>
    <property type="match status" value="1"/>
</dbReference>
<feature type="binding site" evidence="1">
    <location>
        <position position="220"/>
    </location>
    <ligand>
        <name>(6S)-NADPHX</name>
        <dbReference type="ChEBI" id="CHEBI:64076"/>
    </ligand>
</feature>
<feature type="binding site" evidence="1">
    <location>
        <begin position="191"/>
        <end position="195"/>
    </location>
    <ligand>
        <name>AMP</name>
        <dbReference type="ChEBI" id="CHEBI:456215"/>
    </ligand>
</feature>
<keyword evidence="1" id="KW-0520">NAD</keyword>
<feature type="binding site" evidence="1">
    <location>
        <position position="41"/>
    </location>
    <ligand>
        <name>(6S)-NADPHX</name>
        <dbReference type="ChEBI" id="CHEBI:64076"/>
    </ligand>
</feature>
<dbReference type="Proteomes" id="UP000254912">
    <property type="component" value="Unassembled WGS sequence"/>
</dbReference>
<dbReference type="RefSeq" id="WP_070230555.1">
    <property type="nucleotide sequence ID" value="NZ_BJYO01000004.1"/>
</dbReference>
<name>A0A288QV27_9LACO</name>
<dbReference type="HAMAP" id="MF_01965">
    <property type="entry name" value="NADHX_dehydratase"/>
    <property type="match status" value="1"/>
</dbReference>
<dbReference type="GO" id="GO:0052856">
    <property type="term" value="F:NAD(P)HX epimerase activity"/>
    <property type="evidence" value="ECO:0007669"/>
    <property type="project" value="TreeGrafter"/>
</dbReference>
<keyword evidence="1" id="KW-0521">NADP</keyword>
<reference evidence="2 3" key="1">
    <citation type="submission" date="2018-07" db="EMBL/GenBank/DDBJ databases">
        <title>Genomic Encyclopedia of Type Strains, Phase III (KMG-III): the genomes of soil and plant-associated and newly described type strains.</title>
        <authorList>
            <person name="Whitman W."/>
        </authorList>
    </citation>
    <scope>NUCLEOTIDE SEQUENCE [LARGE SCALE GENOMIC DNA]</scope>
    <source>
        <strain evidence="2 3">CECT 7031</strain>
    </source>
</reference>
<keyword evidence="1" id="KW-0456">Lyase</keyword>
<dbReference type="AlphaFoldDB" id="A0A288QV27"/>
<dbReference type="GeneID" id="94546552"/>
<comment type="catalytic activity">
    <reaction evidence="1">
        <text>(6S)-NADHX + ADP = AMP + phosphate + NADH + H(+)</text>
        <dbReference type="Rhea" id="RHEA:32223"/>
        <dbReference type="ChEBI" id="CHEBI:15378"/>
        <dbReference type="ChEBI" id="CHEBI:43474"/>
        <dbReference type="ChEBI" id="CHEBI:57945"/>
        <dbReference type="ChEBI" id="CHEBI:64074"/>
        <dbReference type="ChEBI" id="CHEBI:456215"/>
        <dbReference type="ChEBI" id="CHEBI:456216"/>
        <dbReference type="EC" id="4.2.1.136"/>
    </reaction>
</comment>
<keyword evidence="1" id="KW-0547">Nucleotide-binding</keyword>
<dbReference type="EMBL" id="QRAS01000003">
    <property type="protein sequence ID" value="RDL05289.1"/>
    <property type="molecule type" value="Genomic_DNA"/>
</dbReference>
<dbReference type="PROSITE" id="PS01050">
    <property type="entry name" value="YJEF_C_2"/>
    <property type="match status" value="1"/>
</dbReference>
<organism evidence="2 3">
    <name type="scientific">Weissella soli</name>
    <dbReference type="NCBI Taxonomy" id="155866"/>
    <lineage>
        <taxon>Bacteria</taxon>
        <taxon>Bacillati</taxon>
        <taxon>Bacillota</taxon>
        <taxon>Bacilli</taxon>
        <taxon>Lactobacillales</taxon>
        <taxon>Lactobacillaceae</taxon>
        <taxon>Weissella</taxon>
    </lineage>
</organism>
<evidence type="ECO:0000313" key="2">
    <source>
        <dbReference type="EMBL" id="RDL05289.1"/>
    </source>
</evidence>
<dbReference type="InterPro" id="IPR029056">
    <property type="entry name" value="Ribokinase-like"/>
</dbReference>
<dbReference type="GO" id="GO:0110051">
    <property type="term" value="P:metabolite repair"/>
    <property type="evidence" value="ECO:0007669"/>
    <property type="project" value="TreeGrafter"/>
</dbReference>
<dbReference type="PANTHER" id="PTHR12592:SF0">
    <property type="entry name" value="ATP-DEPENDENT (S)-NAD(P)H-HYDRATE DEHYDRATASE"/>
    <property type="match status" value="1"/>
</dbReference>
<protein>
    <recommendedName>
        <fullName evidence="1">ADP-dependent (S)-NAD(P)H-hydrate dehydratase</fullName>
        <ecNumber evidence="1">4.2.1.136</ecNumber>
    </recommendedName>
    <alternativeName>
        <fullName evidence="1">ADP-dependent NAD(P)HX dehydratase</fullName>
    </alternativeName>
</protein>
<comment type="subunit">
    <text evidence="1">Homotetramer.</text>
</comment>
<comment type="similarity">
    <text evidence="1">Belongs to the NnrD/CARKD family.</text>
</comment>
<feature type="binding site" evidence="1">
    <location>
        <position position="219"/>
    </location>
    <ligand>
        <name>AMP</name>
        <dbReference type="ChEBI" id="CHEBI:456215"/>
    </ligand>
</feature>
<comment type="caution">
    <text evidence="2">The sequence shown here is derived from an EMBL/GenBank/DDBJ whole genome shotgun (WGS) entry which is preliminary data.</text>
</comment>
<dbReference type="OrthoDB" id="9806925at2"/>
<comment type="function">
    <text evidence="1">Catalyzes the dehydration of the S-form of NAD(P)HX at the expense of ADP, which is converted to AMP. Together with NAD(P)HX epimerase, which catalyzes the epimerization of the S- and R-forms, the enzyme allows the repair of both epimers of NAD(P)HX, a damaged form of NAD(P)H that is a result of enzymatic or heat-dependent hydration.</text>
</comment>
<accession>A0A288QV27</accession>
<keyword evidence="2" id="KW-0808">Transferase</keyword>
<keyword evidence="3" id="KW-1185">Reference proteome</keyword>
<dbReference type="GO" id="GO:0046496">
    <property type="term" value="P:nicotinamide nucleotide metabolic process"/>
    <property type="evidence" value="ECO:0007669"/>
    <property type="project" value="UniProtKB-UniRule"/>
</dbReference>